<evidence type="ECO:0000313" key="2">
    <source>
        <dbReference type="EMBL" id="KAF0323702.1"/>
    </source>
</evidence>
<organism evidence="2 3">
    <name type="scientific">Colletotrichum asianum</name>
    <dbReference type="NCBI Taxonomy" id="702518"/>
    <lineage>
        <taxon>Eukaryota</taxon>
        <taxon>Fungi</taxon>
        <taxon>Dikarya</taxon>
        <taxon>Ascomycota</taxon>
        <taxon>Pezizomycotina</taxon>
        <taxon>Sordariomycetes</taxon>
        <taxon>Hypocreomycetidae</taxon>
        <taxon>Glomerellales</taxon>
        <taxon>Glomerellaceae</taxon>
        <taxon>Colletotrichum</taxon>
        <taxon>Colletotrichum gloeosporioides species complex</taxon>
    </lineage>
</organism>
<keyword evidence="3" id="KW-1185">Reference proteome</keyword>
<proteinExistence type="predicted"/>
<reference evidence="2 3" key="1">
    <citation type="submission" date="2019-12" db="EMBL/GenBank/DDBJ databases">
        <title>A genome sequence resource for the geographically widespread anthracnose pathogen Colletotrichum asianum.</title>
        <authorList>
            <person name="Meng Y."/>
        </authorList>
    </citation>
    <scope>NUCLEOTIDE SEQUENCE [LARGE SCALE GENOMIC DNA]</scope>
    <source>
        <strain evidence="2 3">ICMP 18580</strain>
    </source>
</reference>
<sequence length="71" mass="7844">MQLSKVLFFVLPFFGASQALLCSCDGSNVDSITCCDGKWNGYECEPSTQESYTTCCKTQFSRTTFCRDGSV</sequence>
<dbReference type="AlphaFoldDB" id="A0A8H3WFL2"/>
<accession>A0A8H3WFL2</accession>
<keyword evidence="1" id="KW-0732">Signal</keyword>
<name>A0A8H3WFL2_9PEZI</name>
<protein>
    <submittedName>
        <fullName evidence="2">Uncharacterized protein</fullName>
    </submittedName>
</protein>
<feature type="chain" id="PRO_5034199108" evidence="1">
    <location>
        <begin position="20"/>
        <end position="71"/>
    </location>
</feature>
<gene>
    <name evidence="2" type="ORF">GQ607_009148</name>
</gene>
<evidence type="ECO:0000313" key="3">
    <source>
        <dbReference type="Proteomes" id="UP000434172"/>
    </source>
</evidence>
<dbReference type="PROSITE" id="PS51257">
    <property type="entry name" value="PROKAR_LIPOPROTEIN"/>
    <property type="match status" value="1"/>
</dbReference>
<feature type="signal peptide" evidence="1">
    <location>
        <begin position="1"/>
        <end position="19"/>
    </location>
</feature>
<comment type="caution">
    <text evidence="2">The sequence shown here is derived from an EMBL/GenBank/DDBJ whole genome shotgun (WGS) entry which is preliminary data.</text>
</comment>
<evidence type="ECO:0000256" key="1">
    <source>
        <dbReference type="SAM" id="SignalP"/>
    </source>
</evidence>
<dbReference type="Proteomes" id="UP000434172">
    <property type="component" value="Unassembled WGS sequence"/>
</dbReference>
<dbReference type="OrthoDB" id="4789204at2759"/>
<dbReference type="EMBL" id="WOWK01000050">
    <property type="protein sequence ID" value="KAF0323702.1"/>
    <property type="molecule type" value="Genomic_DNA"/>
</dbReference>